<name>A0AAV9QUY3_9TELE</name>
<dbReference type="EMBL" id="JAHHUM010002907">
    <property type="protein sequence ID" value="KAK5599927.1"/>
    <property type="molecule type" value="Genomic_DNA"/>
</dbReference>
<sequence length="104" mass="12632">MLLDHENGQCAHQRERVFAPREREKGRETEGERATGRRRRVNGSSRIHRYFQRRLNASTAQERLFQPTLFFFLLFSRGFRVDFLRSFLKQQKQHMPPCREEPRL</sequence>
<feature type="region of interest" description="Disordered" evidence="1">
    <location>
        <begin position="1"/>
        <end position="41"/>
    </location>
</feature>
<feature type="compositionally biased region" description="Basic and acidic residues" evidence="1">
    <location>
        <begin position="1"/>
        <end position="35"/>
    </location>
</feature>
<evidence type="ECO:0008006" key="4">
    <source>
        <dbReference type="Google" id="ProtNLM"/>
    </source>
</evidence>
<evidence type="ECO:0000313" key="3">
    <source>
        <dbReference type="Proteomes" id="UP001311232"/>
    </source>
</evidence>
<dbReference type="AlphaFoldDB" id="A0AAV9QUY3"/>
<proteinExistence type="predicted"/>
<gene>
    <name evidence="2" type="ORF">CRENBAI_013392</name>
</gene>
<protein>
    <recommendedName>
        <fullName evidence="4">Transmembrane protein</fullName>
    </recommendedName>
</protein>
<comment type="caution">
    <text evidence="2">The sequence shown here is derived from an EMBL/GenBank/DDBJ whole genome shotgun (WGS) entry which is preliminary data.</text>
</comment>
<organism evidence="2 3">
    <name type="scientific">Crenichthys baileyi</name>
    <name type="common">White River springfish</name>
    <dbReference type="NCBI Taxonomy" id="28760"/>
    <lineage>
        <taxon>Eukaryota</taxon>
        <taxon>Metazoa</taxon>
        <taxon>Chordata</taxon>
        <taxon>Craniata</taxon>
        <taxon>Vertebrata</taxon>
        <taxon>Euteleostomi</taxon>
        <taxon>Actinopterygii</taxon>
        <taxon>Neopterygii</taxon>
        <taxon>Teleostei</taxon>
        <taxon>Neoteleostei</taxon>
        <taxon>Acanthomorphata</taxon>
        <taxon>Ovalentaria</taxon>
        <taxon>Atherinomorphae</taxon>
        <taxon>Cyprinodontiformes</taxon>
        <taxon>Goodeidae</taxon>
        <taxon>Crenichthys</taxon>
    </lineage>
</organism>
<accession>A0AAV9QUY3</accession>
<evidence type="ECO:0000256" key="1">
    <source>
        <dbReference type="SAM" id="MobiDB-lite"/>
    </source>
</evidence>
<evidence type="ECO:0000313" key="2">
    <source>
        <dbReference type="EMBL" id="KAK5599927.1"/>
    </source>
</evidence>
<keyword evidence="3" id="KW-1185">Reference proteome</keyword>
<reference evidence="2 3" key="1">
    <citation type="submission" date="2021-06" db="EMBL/GenBank/DDBJ databases">
        <authorList>
            <person name="Palmer J.M."/>
        </authorList>
    </citation>
    <scope>NUCLEOTIDE SEQUENCE [LARGE SCALE GENOMIC DNA]</scope>
    <source>
        <strain evidence="2 3">MEX-2019</strain>
        <tissue evidence="2">Muscle</tissue>
    </source>
</reference>
<dbReference type="Proteomes" id="UP001311232">
    <property type="component" value="Unassembled WGS sequence"/>
</dbReference>